<comment type="cofactor">
    <cofactor evidence="1 6">
        <name>Zn(2+)</name>
        <dbReference type="ChEBI" id="CHEBI:29105"/>
    </cofactor>
</comment>
<evidence type="ECO:0000256" key="2">
    <source>
        <dbReference type="ARBA" id="ARBA00008072"/>
    </source>
</evidence>
<dbReference type="InterPro" id="IPR020843">
    <property type="entry name" value="ER"/>
</dbReference>
<dbReference type="RefSeq" id="WP_075797513.1">
    <property type="nucleotide sequence ID" value="NZ_CP015583.1"/>
</dbReference>
<organism evidence="8 10">
    <name type="scientific">Roseomonas gilardii</name>
    <dbReference type="NCBI Taxonomy" id="257708"/>
    <lineage>
        <taxon>Bacteria</taxon>
        <taxon>Pseudomonadati</taxon>
        <taxon>Pseudomonadota</taxon>
        <taxon>Alphaproteobacteria</taxon>
        <taxon>Acetobacterales</taxon>
        <taxon>Roseomonadaceae</taxon>
        <taxon>Roseomonas</taxon>
    </lineage>
</organism>
<evidence type="ECO:0000313" key="9">
    <source>
        <dbReference type="EMBL" id="MDT8331191.1"/>
    </source>
</evidence>
<protein>
    <submittedName>
        <fullName evidence="8">L-idonate 5-dehydrogenase</fullName>
    </submittedName>
</protein>
<keyword evidence="4 6" id="KW-0862">Zinc</keyword>
<dbReference type="PANTHER" id="PTHR43161">
    <property type="entry name" value="SORBITOL DEHYDROGENASE"/>
    <property type="match status" value="1"/>
</dbReference>
<evidence type="ECO:0000313" key="11">
    <source>
        <dbReference type="Proteomes" id="UP001258945"/>
    </source>
</evidence>
<keyword evidence="11" id="KW-1185">Reference proteome</keyword>
<dbReference type="InterPro" id="IPR011032">
    <property type="entry name" value="GroES-like_sf"/>
</dbReference>
<dbReference type="InterPro" id="IPR013154">
    <property type="entry name" value="ADH-like_N"/>
</dbReference>
<name>A0A1L7ACX1_9PROT</name>
<dbReference type="CDD" id="cd08232">
    <property type="entry name" value="idonate-5-DH"/>
    <property type="match status" value="1"/>
</dbReference>
<accession>A0A1L7ACX1</accession>
<dbReference type="EMBL" id="JAVVDO010000011">
    <property type="protein sequence ID" value="MDT8331191.1"/>
    <property type="molecule type" value="Genomic_DNA"/>
</dbReference>
<evidence type="ECO:0000256" key="1">
    <source>
        <dbReference type="ARBA" id="ARBA00001947"/>
    </source>
</evidence>
<keyword evidence="3 6" id="KW-0479">Metal-binding</keyword>
<dbReference type="SUPFAM" id="SSF51735">
    <property type="entry name" value="NAD(P)-binding Rossmann-fold domains"/>
    <property type="match status" value="1"/>
</dbReference>
<gene>
    <name evidence="8" type="ORF">RGI145_05055</name>
    <name evidence="9" type="ORF">RQ831_08995</name>
</gene>
<comment type="similarity">
    <text evidence="2 6">Belongs to the zinc-containing alcohol dehydrogenase family.</text>
</comment>
<evidence type="ECO:0000259" key="7">
    <source>
        <dbReference type="SMART" id="SM00829"/>
    </source>
</evidence>
<dbReference type="InterPro" id="IPR013149">
    <property type="entry name" value="ADH-like_C"/>
</dbReference>
<evidence type="ECO:0000313" key="8">
    <source>
        <dbReference type="EMBL" id="APT56570.1"/>
    </source>
</evidence>
<reference evidence="8 10" key="1">
    <citation type="submission" date="2016-05" db="EMBL/GenBank/DDBJ databases">
        <title>Complete Genome and Methylome Analysis of Psychrotrophic Bacterial Isolates from Antarctic Lake Untersee.</title>
        <authorList>
            <person name="Fomenkov A."/>
            <person name="Akimov V.N."/>
            <person name="Vasilyeva L.V."/>
            <person name="Andersen D."/>
            <person name="Vincze T."/>
            <person name="Roberts R.J."/>
        </authorList>
    </citation>
    <scope>NUCLEOTIDE SEQUENCE [LARGE SCALE GENOMIC DNA]</scope>
    <source>
        <strain evidence="8 10">U14-5</strain>
    </source>
</reference>
<dbReference type="KEGG" id="rgi:RGI145_05055"/>
<dbReference type="Gene3D" id="3.40.50.720">
    <property type="entry name" value="NAD(P)-binding Rossmann-like Domain"/>
    <property type="match status" value="1"/>
</dbReference>
<evidence type="ECO:0000256" key="6">
    <source>
        <dbReference type="RuleBase" id="RU361277"/>
    </source>
</evidence>
<dbReference type="PANTHER" id="PTHR43161:SF9">
    <property type="entry name" value="SORBITOL DEHYDROGENASE"/>
    <property type="match status" value="1"/>
</dbReference>
<dbReference type="EMBL" id="CP015583">
    <property type="protein sequence ID" value="APT56570.1"/>
    <property type="molecule type" value="Genomic_DNA"/>
</dbReference>
<proteinExistence type="inferred from homology"/>
<evidence type="ECO:0000313" key="10">
    <source>
        <dbReference type="Proteomes" id="UP000185494"/>
    </source>
</evidence>
<feature type="domain" description="Enoyl reductase (ER)" evidence="7">
    <location>
        <begin position="7"/>
        <end position="343"/>
    </location>
</feature>
<dbReference type="STRING" id="257708.RGI145_05055"/>
<evidence type="ECO:0000256" key="5">
    <source>
        <dbReference type="ARBA" id="ARBA00023002"/>
    </source>
</evidence>
<keyword evidence="5" id="KW-0560">Oxidoreductase</keyword>
<dbReference type="Proteomes" id="UP001258945">
    <property type="component" value="Unassembled WGS sequence"/>
</dbReference>
<evidence type="ECO:0000256" key="4">
    <source>
        <dbReference type="ARBA" id="ARBA00022833"/>
    </source>
</evidence>
<reference evidence="9" key="3">
    <citation type="submission" date="2023-09" db="EMBL/GenBank/DDBJ databases">
        <authorList>
            <person name="Schober I."/>
            <person name="Bunk B."/>
        </authorList>
    </citation>
    <scope>NUCLEOTIDE SEQUENCE</scope>
    <source>
        <strain evidence="9">DSM 103800</strain>
    </source>
</reference>
<dbReference type="InterPro" id="IPR036291">
    <property type="entry name" value="NAD(P)-bd_dom_sf"/>
</dbReference>
<reference evidence="9 11" key="2">
    <citation type="journal article" date="2019" name="Microb. Pathog.">
        <title>Comparison of VITEK 2, MALDI-TOF MS, 16S rRNA gene sequencing, and whole-genome sequencing for identification of Roseomonas mucosa.</title>
        <authorList>
            <person name="Rudolph W.W."/>
            <person name="Gunzer F."/>
            <person name="Trauth M."/>
            <person name="Bunk B."/>
            <person name="Bigge R."/>
            <person name="Schrottner P."/>
        </authorList>
    </citation>
    <scope>NUCLEOTIDE SEQUENCE [LARGE SCALE GENOMIC DNA]</scope>
    <source>
        <strain evidence="9 11">DSM 103800</strain>
    </source>
</reference>
<evidence type="ECO:0000256" key="3">
    <source>
        <dbReference type="ARBA" id="ARBA00022723"/>
    </source>
</evidence>
<dbReference type="GO" id="GO:0016616">
    <property type="term" value="F:oxidoreductase activity, acting on the CH-OH group of donors, NAD or NADP as acceptor"/>
    <property type="evidence" value="ECO:0007669"/>
    <property type="project" value="UniProtKB-ARBA"/>
</dbReference>
<dbReference type="AlphaFoldDB" id="A0A1L7ACX1"/>
<dbReference type="Proteomes" id="UP000185494">
    <property type="component" value="Chromosome 1"/>
</dbReference>
<dbReference type="InterPro" id="IPR002328">
    <property type="entry name" value="ADH_Zn_CS"/>
</dbReference>
<dbReference type="Pfam" id="PF00107">
    <property type="entry name" value="ADH_zinc_N"/>
    <property type="match status" value="1"/>
</dbReference>
<dbReference type="PROSITE" id="PS00059">
    <property type="entry name" value="ADH_ZINC"/>
    <property type="match status" value="1"/>
</dbReference>
<sequence>MRSCVLHAAEDLRIEERPLAGLGPNEVRLRVRAGGICGSDLHYFFHGRVGDFVIREPLVPGHEFAGEVAETGPAVTRVKAGDRVCVNPSRTCGRCPRCREGRPNLCENVFFMGSASKFPHMHGGFTEYVSVEEGQCFPVSGDLPFAEMAFAEPLSVALHAALRGGNLMGRKVLVTGAGPIGQLVLLAAKRGGAAHLAITDMIDEPLAVARRIGADEAFNVAAGTGELDEAAKRLGGYDVVFEASGASPALNAGLMAVRAGGIVVQVGSLPGGQTPVMANRIMAREIDLRGAFRFGDVFGDAVTCLEKRQIDIRPILTAKMPMERAGEAFHAARDRARNLKVVIEF</sequence>
<dbReference type="GO" id="GO:0008270">
    <property type="term" value="F:zinc ion binding"/>
    <property type="evidence" value="ECO:0007669"/>
    <property type="project" value="InterPro"/>
</dbReference>
<dbReference type="Gene3D" id="3.90.180.10">
    <property type="entry name" value="Medium-chain alcohol dehydrogenases, catalytic domain"/>
    <property type="match status" value="1"/>
</dbReference>
<dbReference type="Pfam" id="PF08240">
    <property type="entry name" value="ADH_N"/>
    <property type="match status" value="1"/>
</dbReference>
<dbReference type="SMART" id="SM00829">
    <property type="entry name" value="PKS_ER"/>
    <property type="match status" value="1"/>
</dbReference>
<dbReference type="SUPFAM" id="SSF50129">
    <property type="entry name" value="GroES-like"/>
    <property type="match status" value="1"/>
</dbReference>